<evidence type="ECO:0000256" key="1">
    <source>
        <dbReference type="ARBA" id="ARBA00004571"/>
    </source>
</evidence>
<keyword evidence="3" id="KW-1134">Transmembrane beta strand</keyword>
<dbReference type="Proteomes" id="UP001173801">
    <property type="component" value="Unassembled WGS sequence"/>
</dbReference>
<name>A0ABT7HP84_9BACT</name>
<evidence type="ECO:0000256" key="2">
    <source>
        <dbReference type="ARBA" id="ARBA00008163"/>
    </source>
</evidence>
<dbReference type="InterPro" id="IPR005017">
    <property type="entry name" value="OMPP1/FadL/TodX"/>
</dbReference>
<organism evidence="8 9">
    <name type="scientific">Campylobacter gastrosuis</name>
    <dbReference type="NCBI Taxonomy" id="2974576"/>
    <lineage>
        <taxon>Bacteria</taxon>
        <taxon>Pseudomonadati</taxon>
        <taxon>Campylobacterota</taxon>
        <taxon>Epsilonproteobacteria</taxon>
        <taxon>Campylobacterales</taxon>
        <taxon>Campylobacteraceae</taxon>
        <taxon>Campylobacter</taxon>
    </lineage>
</organism>
<evidence type="ECO:0000256" key="6">
    <source>
        <dbReference type="ARBA" id="ARBA00023136"/>
    </source>
</evidence>
<evidence type="ECO:0000256" key="3">
    <source>
        <dbReference type="ARBA" id="ARBA00022452"/>
    </source>
</evidence>
<reference evidence="8" key="2">
    <citation type="journal article" date="2023" name="Microorganisms">
        <title>Isolation and Genomic Characteristics of Cat-Borne Campylobacter felis sp. nov. and Sheep-Borne Campylobacter ovis sp. nov.</title>
        <authorList>
            <person name="Wang H."/>
            <person name="Li Y."/>
            <person name="Gu Y."/>
            <person name="Zhou G."/>
            <person name="Chen X."/>
            <person name="Zhang X."/>
            <person name="Shao Z."/>
            <person name="Zhang J."/>
            <person name="Zhang M."/>
        </authorList>
    </citation>
    <scope>NUCLEOTIDE SEQUENCE</scope>
    <source>
        <strain evidence="8">PS10</strain>
    </source>
</reference>
<comment type="similarity">
    <text evidence="2">Belongs to the OmpP1/FadL family.</text>
</comment>
<keyword evidence="5" id="KW-0732">Signal</keyword>
<keyword evidence="6" id="KW-0472">Membrane</keyword>
<dbReference type="EMBL" id="JANURM010000004">
    <property type="protein sequence ID" value="MDL0088726.1"/>
    <property type="molecule type" value="Genomic_DNA"/>
</dbReference>
<proteinExistence type="inferred from homology"/>
<dbReference type="Gene3D" id="2.40.160.60">
    <property type="entry name" value="Outer membrane protein transport protein (OMPP1/FadL/TodX)"/>
    <property type="match status" value="1"/>
</dbReference>
<evidence type="ECO:0000256" key="5">
    <source>
        <dbReference type="ARBA" id="ARBA00022729"/>
    </source>
</evidence>
<evidence type="ECO:0000256" key="7">
    <source>
        <dbReference type="ARBA" id="ARBA00023237"/>
    </source>
</evidence>
<dbReference type="RefSeq" id="WP_284937386.1">
    <property type="nucleotide sequence ID" value="NZ_JANURM010000004.1"/>
</dbReference>
<comment type="subcellular location">
    <subcellularLocation>
        <location evidence="1">Cell outer membrane</location>
        <topology evidence="1">Multi-pass membrane protein</topology>
    </subcellularLocation>
</comment>
<dbReference type="SUPFAM" id="SSF56935">
    <property type="entry name" value="Porins"/>
    <property type="match status" value="1"/>
</dbReference>
<evidence type="ECO:0000313" key="9">
    <source>
        <dbReference type="Proteomes" id="UP001173801"/>
    </source>
</evidence>
<gene>
    <name evidence="8" type="ORF">NYG85_04975</name>
</gene>
<reference evidence="8" key="1">
    <citation type="submission" date="2022-08" db="EMBL/GenBank/DDBJ databases">
        <authorList>
            <person name="Wang H."/>
        </authorList>
    </citation>
    <scope>NUCLEOTIDE SEQUENCE</scope>
    <source>
        <strain evidence="8">PS10</strain>
    </source>
</reference>
<dbReference type="PANTHER" id="PTHR35093">
    <property type="entry name" value="OUTER MEMBRANE PROTEIN NMB0088-RELATED"/>
    <property type="match status" value="1"/>
</dbReference>
<dbReference type="Pfam" id="PF03349">
    <property type="entry name" value="Toluene_X"/>
    <property type="match status" value="1"/>
</dbReference>
<keyword evidence="7" id="KW-0998">Cell outer membrane</keyword>
<evidence type="ECO:0000256" key="4">
    <source>
        <dbReference type="ARBA" id="ARBA00022692"/>
    </source>
</evidence>
<comment type="caution">
    <text evidence="8">The sequence shown here is derived from an EMBL/GenBank/DDBJ whole genome shotgun (WGS) entry which is preliminary data.</text>
</comment>
<evidence type="ECO:0000313" key="8">
    <source>
        <dbReference type="EMBL" id="MDL0088726.1"/>
    </source>
</evidence>
<protein>
    <submittedName>
        <fullName evidence="8">Outer membrane protein transport protein</fullName>
    </submittedName>
</protein>
<keyword evidence="9" id="KW-1185">Reference proteome</keyword>
<keyword evidence="4" id="KW-0812">Transmembrane</keyword>
<accession>A0ABT7HP84</accession>
<sequence>MIKKISLCAVLAIGLNASGYKVPEQSNDAVSLLSSNVATSFGPDAAYYNPANMVFLPDYRHYFENDLAWFHINRLKFKANDGKEITSTDFDSMATTFHFVSPSFYEDWRFGLSLAVPAGIGIGWDDPDAAFTGKLFKLKVVELNPSVAYRLSDTIGVGVGLRAVYTKGKVVTEVYGLGDRHLKGDSVDYGYNLALSYKPTENLAFAATYRSKVDLSIKGDAHISGGAAFNALVGTYDGAVSVKIPLPAALVLATSYKINDTTLLFAYERTFWSDFKGYDFEYSGNKPQTIYFQRLFDDKVERNYRDTNTFRFGVNHDLNKKYRIMGGFVYDEKAAKDSRSASFDLPDTKAYAFSLGLNYQATENLELNVGGLYQYRKKSEATLKGADLSRGVPAPKEIKGEFDTGNVWIISSGLKYKF</sequence>
<dbReference type="PANTHER" id="PTHR35093:SF8">
    <property type="entry name" value="OUTER MEMBRANE PROTEIN NMB0088-RELATED"/>
    <property type="match status" value="1"/>
</dbReference>